<dbReference type="GO" id="GO:0016051">
    <property type="term" value="P:carbohydrate biosynthetic process"/>
    <property type="evidence" value="ECO:0007669"/>
    <property type="project" value="InterPro"/>
</dbReference>
<feature type="non-terminal residue" evidence="2">
    <location>
        <position position="257"/>
    </location>
</feature>
<proteinExistence type="predicted"/>
<accession>A0A382Z350</accession>
<dbReference type="GO" id="GO:0047444">
    <property type="term" value="F:N-acylneuraminate-9-phosphate synthase activity"/>
    <property type="evidence" value="ECO:0007669"/>
    <property type="project" value="TreeGrafter"/>
</dbReference>
<sequence length="257" mass="28469">MSLYLVAEIGINHNGELELAKQLITAAADAGFDAVKFQKRTINAVYTQEFLDSPRESPWGTTQRDQKEGLEFNRSEYEAIARHCADLGIDWSASAWDVEAQLFIREFSPPFNKVASAMLGHRPLLNEIASEGRHTLISTGMASIEEIDRVVEFFRDRGCPFELLHCNSTYPMPDEDANLLCIPMLRDRYQCDVGYSGHESSGHKVCVTAVALGATTLERHITLDRAMYGSDQAASLEVAGLRSFVAAVRVIPEVLGT</sequence>
<dbReference type="Gene3D" id="3.20.20.70">
    <property type="entry name" value="Aldolase class I"/>
    <property type="match status" value="1"/>
</dbReference>
<dbReference type="EMBL" id="UINC01180123">
    <property type="protein sequence ID" value="SVD89158.1"/>
    <property type="molecule type" value="Genomic_DNA"/>
</dbReference>
<dbReference type="Pfam" id="PF03102">
    <property type="entry name" value="NeuB"/>
    <property type="match status" value="1"/>
</dbReference>
<gene>
    <name evidence="2" type="ORF">METZ01_LOCUS442012</name>
</gene>
<dbReference type="InterPro" id="IPR051690">
    <property type="entry name" value="PseI-like"/>
</dbReference>
<dbReference type="PANTHER" id="PTHR42966">
    <property type="entry name" value="N-ACETYLNEURAMINATE SYNTHASE"/>
    <property type="match status" value="1"/>
</dbReference>
<organism evidence="2">
    <name type="scientific">marine metagenome</name>
    <dbReference type="NCBI Taxonomy" id="408172"/>
    <lineage>
        <taxon>unclassified sequences</taxon>
        <taxon>metagenomes</taxon>
        <taxon>ecological metagenomes</taxon>
    </lineage>
</organism>
<dbReference type="AlphaFoldDB" id="A0A382Z350"/>
<evidence type="ECO:0000259" key="1">
    <source>
        <dbReference type="Pfam" id="PF03102"/>
    </source>
</evidence>
<dbReference type="InterPro" id="IPR013785">
    <property type="entry name" value="Aldolase_TIM"/>
</dbReference>
<dbReference type="SUPFAM" id="SSF51569">
    <property type="entry name" value="Aldolase"/>
    <property type="match status" value="1"/>
</dbReference>
<evidence type="ECO:0000313" key="2">
    <source>
        <dbReference type="EMBL" id="SVD89158.1"/>
    </source>
</evidence>
<dbReference type="PANTHER" id="PTHR42966:SF3">
    <property type="entry name" value="BLR5971 PROTEIN"/>
    <property type="match status" value="1"/>
</dbReference>
<reference evidence="2" key="1">
    <citation type="submission" date="2018-05" db="EMBL/GenBank/DDBJ databases">
        <authorList>
            <person name="Lanie J.A."/>
            <person name="Ng W.-L."/>
            <person name="Kazmierczak K.M."/>
            <person name="Andrzejewski T.M."/>
            <person name="Davidsen T.M."/>
            <person name="Wayne K.J."/>
            <person name="Tettelin H."/>
            <person name="Glass J.I."/>
            <person name="Rusch D."/>
            <person name="Podicherti R."/>
            <person name="Tsui H.-C.T."/>
            <person name="Winkler M.E."/>
        </authorList>
    </citation>
    <scope>NUCLEOTIDE SEQUENCE</scope>
</reference>
<protein>
    <recommendedName>
        <fullName evidence="1">PseI/NeuA/B-like domain-containing protein</fullName>
    </recommendedName>
</protein>
<feature type="domain" description="PseI/NeuA/B-like" evidence="1">
    <location>
        <begin position="23"/>
        <end position="256"/>
    </location>
</feature>
<name>A0A382Z350_9ZZZZ</name>
<dbReference type="InterPro" id="IPR013132">
    <property type="entry name" value="PseI/NeuA/B-like_N"/>
</dbReference>